<dbReference type="InParanoid" id="A7T855"/>
<dbReference type="Gene3D" id="1.25.10.10">
    <property type="entry name" value="Leucine-rich Repeat Variant"/>
    <property type="match status" value="1"/>
</dbReference>
<evidence type="ECO:0000313" key="2">
    <source>
        <dbReference type="Proteomes" id="UP000001593"/>
    </source>
</evidence>
<dbReference type="SUPFAM" id="SSF48371">
    <property type="entry name" value="ARM repeat"/>
    <property type="match status" value="1"/>
</dbReference>
<dbReference type="GO" id="GO:0007032">
    <property type="term" value="P:endosome organization"/>
    <property type="evidence" value="ECO:0007669"/>
    <property type="project" value="InterPro"/>
</dbReference>
<dbReference type="PhylomeDB" id="A7T855"/>
<dbReference type="HOGENOM" id="CLU_1706359_0_0_1"/>
<dbReference type="InterPro" id="IPR011989">
    <property type="entry name" value="ARM-like"/>
</dbReference>
<dbReference type="AlphaFoldDB" id="A7T855"/>
<reference evidence="1 2" key="1">
    <citation type="journal article" date="2007" name="Science">
        <title>Sea anemone genome reveals ancestral eumetazoan gene repertoire and genomic organization.</title>
        <authorList>
            <person name="Putnam N.H."/>
            <person name="Srivastava M."/>
            <person name="Hellsten U."/>
            <person name="Dirks B."/>
            <person name="Chapman J."/>
            <person name="Salamov A."/>
            <person name="Terry A."/>
            <person name="Shapiro H."/>
            <person name="Lindquist E."/>
            <person name="Kapitonov V.V."/>
            <person name="Jurka J."/>
            <person name="Genikhovich G."/>
            <person name="Grigoriev I.V."/>
            <person name="Lucas S.M."/>
            <person name="Steele R.E."/>
            <person name="Finnerty J.R."/>
            <person name="Technau U."/>
            <person name="Martindale M.Q."/>
            <person name="Rokhsar D.S."/>
        </authorList>
    </citation>
    <scope>NUCLEOTIDE SEQUENCE [LARGE SCALE GENOMIC DNA]</scope>
    <source>
        <strain evidence="2">CH2 X CH6</strain>
    </source>
</reference>
<proteinExistence type="predicted"/>
<sequence length="154" mass="17127">MLMRTQDKDESVALEACEFWLTLAEQPICKEALTPHMASTKIIKEAMYKGNNSRTPTLSQGSNTIARLQHSRKVATLSQGALIYLLDLFCSGSNPAVRERSAELFAKMMSDKLIGPRVKIILAKFLPAIFMDAMRDSAEASVHMFEGFGGTKRR</sequence>
<accession>A7T855</accession>
<dbReference type="InterPro" id="IPR044978">
    <property type="entry name" value="GRV2/DNAJC13"/>
</dbReference>
<dbReference type="STRING" id="45351.A7T855"/>
<evidence type="ECO:0000313" key="1">
    <source>
        <dbReference type="EMBL" id="EDO27839.1"/>
    </source>
</evidence>
<dbReference type="eggNOG" id="KOG2023">
    <property type="taxonomic scope" value="Eukaryota"/>
</dbReference>
<keyword evidence="2" id="KW-1185">Reference proteome</keyword>
<dbReference type="Proteomes" id="UP000001593">
    <property type="component" value="Unassembled WGS sequence"/>
</dbReference>
<gene>
    <name evidence="1" type="ORF">NEMVEDRAFT_v1g223654</name>
</gene>
<dbReference type="InterPro" id="IPR016024">
    <property type="entry name" value="ARM-type_fold"/>
</dbReference>
<organism evidence="1 2">
    <name type="scientific">Nematostella vectensis</name>
    <name type="common">Starlet sea anemone</name>
    <dbReference type="NCBI Taxonomy" id="45351"/>
    <lineage>
        <taxon>Eukaryota</taxon>
        <taxon>Metazoa</taxon>
        <taxon>Cnidaria</taxon>
        <taxon>Anthozoa</taxon>
        <taxon>Hexacorallia</taxon>
        <taxon>Actiniaria</taxon>
        <taxon>Edwardsiidae</taxon>
        <taxon>Nematostella</taxon>
    </lineage>
</organism>
<dbReference type="PANTHER" id="PTHR36983">
    <property type="entry name" value="DNAJ HOMOLOG SUBFAMILY C MEMBER 13"/>
    <property type="match status" value="1"/>
</dbReference>
<dbReference type="eggNOG" id="KOG1789">
    <property type="taxonomic scope" value="Eukaryota"/>
</dbReference>
<name>A7T855_NEMVE</name>
<dbReference type="GO" id="GO:2000641">
    <property type="term" value="P:regulation of early endosome to late endosome transport"/>
    <property type="evidence" value="ECO:0007669"/>
    <property type="project" value="InterPro"/>
</dbReference>
<protein>
    <submittedName>
        <fullName evidence="1">Uncharacterized protein</fullName>
    </submittedName>
</protein>
<dbReference type="PANTHER" id="PTHR36983:SF2">
    <property type="entry name" value="DNAJ HOMOLOG SUBFAMILY C MEMBER 13"/>
    <property type="match status" value="1"/>
</dbReference>
<dbReference type="EMBL" id="DS472493">
    <property type="protein sequence ID" value="EDO27839.1"/>
    <property type="molecule type" value="Genomic_DNA"/>
</dbReference>